<accession>A0A8X7BJV2</accession>
<sequence length="272" mass="31466">MLREGKIIPIQSPYASLFVLCRKNNGLLPDNPRAYRFEIDYCKLNVITKYPRYPLTLIEDLITNIPPMKIMSSLYLRSGYFQLAVNPSDVVKIERAFVRKNGTYAFKRTPLCLSGAAPNFQKAIDIILRPVLGKYISVYMGDVNISSPSFARHVELLREVFKLLQEAGLTLDKNKCNFGCEKLKYLGLVISKDGITTDESKVKVIIEMKPPKNSREVSKFLGMTKWYHKFIKLRRSLLAPLSIRGNTKNLFCRRRHRLHLSRLSARLQKYRY</sequence>
<dbReference type="InterPro" id="IPR000477">
    <property type="entry name" value="RT_dom"/>
</dbReference>
<dbReference type="Gene3D" id="3.30.70.270">
    <property type="match status" value="2"/>
</dbReference>
<dbReference type="GO" id="GO:0071897">
    <property type="term" value="P:DNA biosynthetic process"/>
    <property type="evidence" value="ECO:0007669"/>
    <property type="project" value="UniProtKB-ARBA"/>
</dbReference>
<feature type="domain" description="Reverse transcriptase" evidence="1">
    <location>
        <begin position="32"/>
        <end position="189"/>
    </location>
</feature>
<keyword evidence="3" id="KW-1185">Reference proteome</keyword>
<gene>
    <name evidence="2" type="primary">pol</name>
    <name evidence="2" type="ORF">TNCV_2822021</name>
</gene>
<dbReference type="Proteomes" id="UP000887159">
    <property type="component" value="Unassembled WGS sequence"/>
</dbReference>
<dbReference type="Pfam" id="PF00078">
    <property type="entry name" value="RVT_1"/>
    <property type="match status" value="1"/>
</dbReference>
<dbReference type="PANTHER" id="PTHR37984:SF5">
    <property type="entry name" value="PROTEIN NYNRIN-LIKE"/>
    <property type="match status" value="1"/>
</dbReference>
<dbReference type="Gene3D" id="3.10.10.10">
    <property type="entry name" value="HIV Type 1 Reverse Transcriptase, subunit A, domain 1"/>
    <property type="match status" value="1"/>
</dbReference>
<dbReference type="AlphaFoldDB" id="A0A8X7BJV2"/>
<proteinExistence type="predicted"/>
<dbReference type="InterPro" id="IPR043128">
    <property type="entry name" value="Rev_trsase/Diguanyl_cyclase"/>
</dbReference>
<comment type="caution">
    <text evidence="2">The sequence shown here is derived from an EMBL/GenBank/DDBJ whole genome shotgun (WGS) entry which is preliminary data.</text>
</comment>
<evidence type="ECO:0000313" key="3">
    <source>
        <dbReference type="Proteomes" id="UP000887159"/>
    </source>
</evidence>
<dbReference type="EMBL" id="BMAU01021424">
    <property type="protein sequence ID" value="GFY34516.1"/>
    <property type="molecule type" value="Genomic_DNA"/>
</dbReference>
<organism evidence="2 3">
    <name type="scientific">Trichonephila clavipes</name>
    <name type="common">Golden silk orbweaver</name>
    <name type="synonym">Nephila clavipes</name>
    <dbReference type="NCBI Taxonomy" id="2585209"/>
    <lineage>
        <taxon>Eukaryota</taxon>
        <taxon>Metazoa</taxon>
        <taxon>Ecdysozoa</taxon>
        <taxon>Arthropoda</taxon>
        <taxon>Chelicerata</taxon>
        <taxon>Arachnida</taxon>
        <taxon>Araneae</taxon>
        <taxon>Araneomorphae</taxon>
        <taxon>Entelegynae</taxon>
        <taxon>Araneoidea</taxon>
        <taxon>Nephilidae</taxon>
        <taxon>Trichonephila</taxon>
    </lineage>
</organism>
<dbReference type="CDD" id="cd01647">
    <property type="entry name" value="RT_LTR"/>
    <property type="match status" value="1"/>
</dbReference>
<evidence type="ECO:0000313" key="2">
    <source>
        <dbReference type="EMBL" id="GFY34516.1"/>
    </source>
</evidence>
<dbReference type="SUPFAM" id="SSF56672">
    <property type="entry name" value="DNA/RNA polymerases"/>
    <property type="match status" value="1"/>
</dbReference>
<dbReference type="PANTHER" id="PTHR37984">
    <property type="entry name" value="PROTEIN CBG26694"/>
    <property type="match status" value="1"/>
</dbReference>
<protein>
    <submittedName>
        <fullName evidence="2">Retrovirus-related Pol polyprotein from transposon opus</fullName>
    </submittedName>
</protein>
<name>A0A8X7BJV2_TRICX</name>
<dbReference type="InterPro" id="IPR043502">
    <property type="entry name" value="DNA/RNA_pol_sf"/>
</dbReference>
<dbReference type="InterPro" id="IPR050951">
    <property type="entry name" value="Retrovirus_Pol_polyprotein"/>
</dbReference>
<reference evidence="2" key="1">
    <citation type="submission" date="2020-08" db="EMBL/GenBank/DDBJ databases">
        <title>Multicomponent nature underlies the extraordinary mechanical properties of spider dragline silk.</title>
        <authorList>
            <person name="Kono N."/>
            <person name="Nakamura H."/>
            <person name="Mori M."/>
            <person name="Yoshida Y."/>
            <person name="Ohtoshi R."/>
            <person name="Malay A.D."/>
            <person name="Moran D.A.P."/>
            <person name="Tomita M."/>
            <person name="Numata K."/>
            <person name="Arakawa K."/>
        </authorList>
    </citation>
    <scope>NUCLEOTIDE SEQUENCE</scope>
</reference>
<evidence type="ECO:0000259" key="1">
    <source>
        <dbReference type="Pfam" id="PF00078"/>
    </source>
</evidence>